<reference evidence="1 2" key="1">
    <citation type="submission" date="2024-03" db="EMBL/GenBank/DDBJ databases">
        <title>Isolation and characterization of a phage collection against Pseudomonas putida.</title>
        <authorList>
            <person name="Brauer A."/>
            <person name="Rosendahl S."/>
            <person name="Kangsep A."/>
            <person name="Rikberg R."/>
            <person name="Lewanczyk A.C."/>
            <person name="Horak R."/>
            <person name="Tamman H."/>
        </authorList>
    </citation>
    <scope>NUCLEOTIDE SEQUENCE [LARGE SCALE GENOMIC DNA]</scope>
</reference>
<name>A0AAX4MXH0_9CAUD</name>
<protein>
    <submittedName>
        <fullName evidence="1">Metal-dependent phosphohydrolase</fullName>
    </submittedName>
</protein>
<dbReference type="Proteomes" id="UP001438490">
    <property type="component" value="Segment"/>
</dbReference>
<organism evidence="1 2">
    <name type="scientific">Pseudomonas phage vB_PpuM-Amme-3</name>
    <dbReference type="NCBI Taxonomy" id="3132617"/>
    <lineage>
        <taxon>Viruses</taxon>
        <taxon>Duplodnaviria</taxon>
        <taxon>Heunggongvirae</taxon>
        <taxon>Uroviricota</taxon>
        <taxon>Caudoviricetes</taxon>
        <taxon>Vandenendeviridae</taxon>
        <taxon>Gorskivirinae</taxon>
        <taxon>Tartuvirus</taxon>
        <taxon>Tartuvirus amme3</taxon>
    </lineage>
</organism>
<keyword evidence="2" id="KW-1185">Reference proteome</keyword>
<sequence>MNTVNLTVRKLPQYALAIELATKWHAGQEYGDSGKEYMYHLLNVARIVKERNWMISDAALDDLLAVAILHDILEDTKCTDVDLLNAGIYVHNVGSVQALTKHDGEKKRKYLRRVSEDVVALEVKICDTLTNLEHSVKGIAFKRIDKYAKQLQYLNERQNHIINHEGK</sequence>
<dbReference type="InterPro" id="IPR052194">
    <property type="entry name" value="MESH1"/>
</dbReference>
<evidence type="ECO:0000313" key="2">
    <source>
        <dbReference type="Proteomes" id="UP001438490"/>
    </source>
</evidence>
<evidence type="ECO:0000313" key="1">
    <source>
        <dbReference type="EMBL" id="WYV99150.1"/>
    </source>
</evidence>
<dbReference type="EMBL" id="PP496413">
    <property type="protein sequence ID" value="WYV99150.1"/>
    <property type="molecule type" value="Genomic_DNA"/>
</dbReference>
<dbReference type="PANTHER" id="PTHR46246:SF1">
    <property type="entry name" value="GUANOSINE-3',5'-BIS(DIPHOSPHATE) 3'-PYROPHOSPHOHYDROLASE MESH1"/>
    <property type="match status" value="1"/>
</dbReference>
<dbReference type="Gene3D" id="1.10.3210.10">
    <property type="entry name" value="Hypothetical protein af1432"/>
    <property type="match status" value="1"/>
</dbReference>
<dbReference type="GO" id="GO:0008893">
    <property type="term" value="F:guanosine-3',5'-bis(diphosphate) 3'-diphosphatase activity"/>
    <property type="evidence" value="ECO:0007669"/>
    <property type="project" value="TreeGrafter"/>
</dbReference>
<dbReference type="SUPFAM" id="SSF109604">
    <property type="entry name" value="HD-domain/PDEase-like"/>
    <property type="match status" value="1"/>
</dbReference>
<proteinExistence type="predicted"/>
<accession>A0AAX4MXH0</accession>
<gene>
    <name evidence="1" type="ORF">Amme3_00154</name>
</gene>
<dbReference type="PANTHER" id="PTHR46246">
    <property type="entry name" value="GUANOSINE-3',5'-BIS(DIPHOSPHATE) 3'-PYROPHOSPHOHYDROLASE MESH1"/>
    <property type="match status" value="1"/>
</dbReference>